<dbReference type="Proteomes" id="UP000004722">
    <property type="component" value="Unassembled WGS sequence"/>
</dbReference>
<dbReference type="HOGENOM" id="CLU_2382460_0_0_9"/>
<sequence>MREGKVYEVTKITFAKDGRAVKLDANIFDTYVQAVKPLVKYVKQKGNKVNYKKGHISSIEIMDDKYSKTPKYVFTILEKTVYLEKNADPNDEKE</sequence>
<dbReference type="PATRIC" id="fig|883092.3.peg.2431"/>
<evidence type="ECO:0000313" key="1">
    <source>
        <dbReference type="EMBL" id="EKB62226.1"/>
    </source>
</evidence>
<comment type="caution">
    <text evidence="1">The sequence shown here is derived from an EMBL/GenBank/DDBJ whole genome shotgun (WGS) entry which is preliminary data.</text>
</comment>
<gene>
    <name evidence="1" type="ORF">HMPREF9249_02449</name>
</gene>
<protein>
    <submittedName>
        <fullName evidence="1">Uncharacterized protein</fullName>
    </submittedName>
</protein>
<dbReference type="EMBL" id="AGZG01000115">
    <property type="protein sequence ID" value="EKB62226.1"/>
    <property type="molecule type" value="Genomic_DNA"/>
</dbReference>
<proteinExistence type="predicted"/>
<name>K1M4C6_9LACO</name>
<evidence type="ECO:0000313" key="2">
    <source>
        <dbReference type="Proteomes" id="UP000004722"/>
    </source>
</evidence>
<organism evidence="1 2">
    <name type="scientific">Lactobacillus crispatus FB077-07</name>
    <dbReference type="NCBI Taxonomy" id="883092"/>
    <lineage>
        <taxon>Bacteria</taxon>
        <taxon>Bacillati</taxon>
        <taxon>Bacillota</taxon>
        <taxon>Bacilli</taxon>
        <taxon>Lactobacillales</taxon>
        <taxon>Lactobacillaceae</taxon>
        <taxon>Lactobacillus</taxon>
    </lineage>
</organism>
<reference evidence="1 2" key="1">
    <citation type="submission" date="2012-07" db="EMBL/GenBank/DDBJ databases">
        <title>The Genome Sequence of Lactobacillus crispatus FB077-07.</title>
        <authorList>
            <consortium name="The Broad Institute Genome Sequencing Platform"/>
            <person name="Earl A."/>
            <person name="Ward D."/>
            <person name="Feldgarden M."/>
            <person name="Gevers D."/>
            <person name="Saerens B."/>
            <person name="Vaneechoutte M."/>
            <person name="Walker B."/>
            <person name="Young S.K."/>
            <person name="Zeng Q."/>
            <person name="Gargeya S."/>
            <person name="Fitzgerald M."/>
            <person name="Haas B."/>
            <person name="Abouelleil A."/>
            <person name="Alvarado L."/>
            <person name="Arachchi H.M."/>
            <person name="Berlin A.M."/>
            <person name="Chapman S.B."/>
            <person name="Goldberg J."/>
            <person name="Griggs A."/>
            <person name="Gujja S."/>
            <person name="Hansen M."/>
            <person name="Howarth C."/>
            <person name="Imamovic A."/>
            <person name="Larimer J."/>
            <person name="McCowen C."/>
            <person name="Montmayeur A."/>
            <person name="Murphy C."/>
            <person name="Neiman D."/>
            <person name="Pearson M."/>
            <person name="Priest M."/>
            <person name="Roberts A."/>
            <person name="Saif S."/>
            <person name="Shea T."/>
            <person name="Sisk P."/>
            <person name="Sykes S."/>
            <person name="Wortman J."/>
            <person name="Nusbaum C."/>
            <person name="Birren B."/>
        </authorList>
    </citation>
    <scope>NUCLEOTIDE SEQUENCE [LARGE SCALE GENOMIC DNA]</scope>
    <source>
        <strain evidence="1 2">FB077-07</strain>
    </source>
</reference>
<accession>K1M4C6</accession>
<dbReference type="AlphaFoldDB" id="K1M4C6"/>
<dbReference type="RefSeq" id="WP_005729943.1">
    <property type="nucleotide sequence ID" value="NZ_JH932275.1"/>
</dbReference>